<gene>
    <name evidence="2" type="ORF">MFIFM68171_09859</name>
</gene>
<dbReference type="GeneID" id="98180601"/>
<feature type="chain" id="PRO_5046966602" evidence="1">
    <location>
        <begin position="23"/>
        <end position="149"/>
    </location>
</feature>
<name>A0ABQ0GPI3_9PEZI</name>
<comment type="caution">
    <text evidence="2">The sequence shown here is derived from an EMBL/GenBank/DDBJ whole genome shotgun (WGS) entry which is preliminary data.</text>
</comment>
<proteinExistence type="predicted"/>
<dbReference type="RefSeq" id="XP_070921379.1">
    <property type="nucleotide sequence ID" value="XM_071065278.1"/>
</dbReference>
<accession>A0ABQ0GPI3</accession>
<keyword evidence="1" id="KW-0732">Signal</keyword>
<dbReference type="Proteomes" id="UP001628179">
    <property type="component" value="Unassembled WGS sequence"/>
</dbReference>
<evidence type="ECO:0000313" key="2">
    <source>
        <dbReference type="EMBL" id="GAB1319649.1"/>
    </source>
</evidence>
<keyword evidence="3" id="KW-1185">Reference proteome</keyword>
<sequence length="149" mass="16859">MAFPGPRLINAIASLLFDFVRAFLPSWFPKVHPAEQDFGRVQGELNALHKETQEVRTELVATKNVLRVPEPVAQESLAEILISVRNELKTLRGDTREQNELLRHLETELHATREDVARKLEPMNATLLKMQDALSRLSEPVSAFPKVQG</sequence>
<organism evidence="2 3">
    <name type="scientific">Madurella fahalii</name>
    <dbReference type="NCBI Taxonomy" id="1157608"/>
    <lineage>
        <taxon>Eukaryota</taxon>
        <taxon>Fungi</taxon>
        <taxon>Dikarya</taxon>
        <taxon>Ascomycota</taxon>
        <taxon>Pezizomycotina</taxon>
        <taxon>Sordariomycetes</taxon>
        <taxon>Sordariomycetidae</taxon>
        <taxon>Sordariales</taxon>
        <taxon>Sordariales incertae sedis</taxon>
        <taxon>Madurella</taxon>
    </lineage>
</organism>
<reference evidence="2 3" key="1">
    <citation type="submission" date="2024-09" db="EMBL/GenBank/DDBJ databases">
        <title>Itraconazole resistance in Madurella fahalii resulting from another homologue of gene encoding cytochrome P450 14-alpha sterol demethylase (CYP51).</title>
        <authorList>
            <person name="Yoshioka I."/>
            <person name="Fahal A.H."/>
            <person name="Kaneko S."/>
            <person name="Yaguchi T."/>
        </authorList>
    </citation>
    <scope>NUCLEOTIDE SEQUENCE [LARGE SCALE GENOMIC DNA]</scope>
    <source>
        <strain evidence="2 3">IFM 68171</strain>
    </source>
</reference>
<dbReference type="EMBL" id="BAAFSV010000005">
    <property type="protein sequence ID" value="GAB1319649.1"/>
    <property type="molecule type" value="Genomic_DNA"/>
</dbReference>
<feature type="signal peptide" evidence="1">
    <location>
        <begin position="1"/>
        <end position="22"/>
    </location>
</feature>
<protein>
    <submittedName>
        <fullName evidence="2">Uncharacterized protein</fullName>
    </submittedName>
</protein>
<evidence type="ECO:0000313" key="3">
    <source>
        <dbReference type="Proteomes" id="UP001628179"/>
    </source>
</evidence>
<evidence type="ECO:0000256" key="1">
    <source>
        <dbReference type="SAM" id="SignalP"/>
    </source>
</evidence>